<dbReference type="Proteomes" id="UP000057820">
    <property type="component" value="Chromosome 1"/>
</dbReference>
<dbReference type="OMA" id="FCELFRL"/>
<reference evidence="2" key="1">
    <citation type="submission" date="2015-03" db="EMBL/GenBank/DDBJ databases">
        <authorList>
            <consortium name="Pathogen Informatics"/>
        </authorList>
    </citation>
    <scope>NUCLEOTIDE SEQUENCE [LARGE SCALE GENOMIC DNA]</scope>
    <source>
        <strain evidence="2">NCTC11134</strain>
    </source>
</reference>
<proteinExistence type="predicted"/>
<sequence>MLTPVSDTPISRCQFYRRVCALPATVRPDTERIVFRAGPVGAVTMPAALGGQVRLHLRRRTLGGGPVISHPRSKRWTFLVQPDLPDDVPLFCELFRLNVLVAAAGAEVALPSPTVRSAGFRLWVDEPTHPFRPSGLAVVAAVRACVDPGSVRSG</sequence>
<organism evidence="1 2">
    <name type="scientific">Nocardia farcinica</name>
    <dbReference type="NCBI Taxonomy" id="37329"/>
    <lineage>
        <taxon>Bacteria</taxon>
        <taxon>Bacillati</taxon>
        <taxon>Actinomycetota</taxon>
        <taxon>Actinomycetes</taxon>
        <taxon>Mycobacteriales</taxon>
        <taxon>Nocardiaceae</taxon>
        <taxon>Nocardia</taxon>
    </lineage>
</organism>
<evidence type="ECO:0000313" key="2">
    <source>
        <dbReference type="Proteomes" id="UP000057820"/>
    </source>
</evidence>
<name>A0A0H5NFM2_NOCFR</name>
<evidence type="ECO:0008006" key="3">
    <source>
        <dbReference type="Google" id="ProtNLM"/>
    </source>
</evidence>
<dbReference type="RefSeq" id="WP_011209737.1">
    <property type="nucleotide sequence ID" value="NZ_CAACYE020000001.1"/>
</dbReference>
<protein>
    <recommendedName>
        <fullName evidence="3">DNA-directed RNA polymerase subunit beta</fullName>
    </recommendedName>
</protein>
<gene>
    <name evidence="1" type="ORF">ERS450000_00866</name>
</gene>
<dbReference type="AlphaFoldDB" id="A0A0H5NFM2"/>
<dbReference type="EMBL" id="LN868938">
    <property type="protein sequence ID" value="CRY74705.1"/>
    <property type="molecule type" value="Genomic_DNA"/>
</dbReference>
<dbReference type="KEGG" id="nfr:ERS450000_00866"/>
<accession>A0A0H5NFM2</accession>
<evidence type="ECO:0000313" key="1">
    <source>
        <dbReference type="EMBL" id="CRY74705.1"/>
    </source>
</evidence>